<dbReference type="SUPFAM" id="SSF53448">
    <property type="entry name" value="Nucleotide-diphospho-sugar transferases"/>
    <property type="match status" value="1"/>
</dbReference>
<geneLocation type="plasmid" evidence="1 2">
    <name>pAAJCM20276_1</name>
</geneLocation>
<organism evidence="1 2">
    <name type="scientific">Acetobacter aceti</name>
    <dbReference type="NCBI Taxonomy" id="435"/>
    <lineage>
        <taxon>Bacteria</taxon>
        <taxon>Pseudomonadati</taxon>
        <taxon>Pseudomonadota</taxon>
        <taxon>Alphaproteobacteria</taxon>
        <taxon>Acetobacterales</taxon>
        <taxon>Acetobacteraceae</taxon>
        <taxon>Acetobacter</taxon>
        <taxon>Acetobacter subgen. Acetobacter</taxon>
    </lineage>
</organism>
<name>A0A6S6PPH0_ACEAC</name>
<keyword evidence="1" id="KW-0614">Plasmid</keyword>
<dbReference type="AlphaFoldDB" id="A0A6S6PPH0"/>
<reference evidence="1 2" key="1">
    <citation type="submission" date="2020-07" db="EMBL/GenBank/DDBJ databases">
        <title>Complete Genome Sequence of an acetic acid bacterium, Acetobacter aceti JCM20276.</title>
        <authorList>
            <person name="Hirose Y."/>
            <person name="Mihara H."/>
        </authorList>
    </citation>
    <scope>NUCLEOTIDE SEQUENCE [LARGE SCALE GENOMIC DNA]</scope>
    <source>
        <strain evidence="1 2">JCM20276</strain>
        <plasmid evidence="1 2">pAAJCM20276_1</plasmid>
    </source>
</reference>
<sequence>MNRFNIIAWAQFLSETGLFSQAEVVLRLGRSKWSCSSSNDTSFFENELTRLCLQKQMLSDVRKDADRCVVARAQILLTENKIHDAIELLTTLSFSTLPSDRRSAISLYQFLVKELTERKRYDELKDLLFSKTYPLGPVFDLVHQALILGFLDVQNVRRRFYFQTLEGAGKDFSTLLKLSAAACAVNARDIALESSDRLLTIANYSGDSSEMMEAHLSYGHAHLSAGALEFAKKSYNCALSISNDDVRAWLGLAVISLEEENYVSFAKYVEYASKQIKGPELTLLFQLLCCSIEIMGSSKIGMLENQISLLMFSHPTERMKHNHEIAPPQTVMIEHILEEVTKRVSKHQKMKKYLLYDHRDSEFSCRYKENLYILCSNSGVDLITNTNNGLRRQWLDGFSRLDGEFVLIIEQDHELLPTCPDWGQIIDVFRKRPDINYIKINRDPTLPEQFDFFACQSLLDYKTNVTKTGLFSNTPHMMRRSFFENFIRPIVEDNRVFDGGNGGAAGIEENVNIVIKHLADFLGWQVAARLLGLTIWGNIGEKAVVRHLGY</sequence>
<protein>
    <submittedName>
        <fullName evidence="1">Uncharacterized protein</fullName>
    </submittedName>
</protein>
<gene>
    <name evidence="1" type="ORF">AAJCM20276_36040</name>
</gene>
<dbReference type="Proteomes" id="UP000515220">
    <property type="component" value="Plasmid pAAJCM20276_1"/>
</dbReference>
<accession>A0A6S6PPH0</accession>
<dbReference type="InterPro" id="IPR029044">
    <property type="entry name" value="Nucleotide-diphossugar_trans"/>
</dbReference>
<dbReference type="InterPro" id="IPR011990">
    <property type="entry name" value="TPR-like_helical_dom_sf"/>
</dbReference>
<evidence type="ECO:0000313" key="2">
    <source>
        <dbReference type="Proteomes" id="UP000515220"/>
    </source>
</evidence>
<dbReference type="EMBL" id="AP023327">
    <property type="protein sequence ID" value="BCI68980.1"/>
    <property type="molecule type" value="Genomic_DNA"/>
</dbReference>
<dbReference type="SUPFAM" id="SSF48452">
    <property type="entry name" value="TPR-like"/>
    <property type="match status" value="1"/>
</dbReference>
<evidence type="ECO:0000313" key="1">
    <source>
        <dbReference type="EMBL" id="BCI68980.1"/>
    </source>
</evidence>
<proteinExistence type="predicted"/>
<dbReference type="Gene3D" id="1.25.40.10">
    <property type="entry name" value="Tetratricopeptide repeat domain"/>
    <property type="match status" value="1"/>
</dbReference>